<dbReference type="InParanoid" id="A0A6I8U8B2"/>
<dbReference type="OrthoDB" id="273070at2759"/>
<feature type="region of interest" description="Disordered" evidence="1">
    <location>
        <begin position="340"/>
        <end position="392"/>
    </location>
</feature>
<evidence type="ECO:0000256" key="1">
    <source>
        <dbReference type="SAM" id="MobiDB-lite"/>
    </source>
</evidence>
<feature type="region of interest" description="Disordered" evidence="1">
    <location>
        <begin position="1"/>
        <end position="26"/>
    </location>
</feature>
<evidence type="ECO:0000313" key="3">
    <source>
        <dbReference type="Proteomes" id="UP000008820"/>
    </source>
</evidence>
<gene>
    <name evidence="2" type="primary">110678287</name>
</gene>
<keyword evidence="3" id="KW-1185">Reference proteome</keyword>
<evidence type="ECO:0000313" key="2">
    <source>
        <dbReference type="EnsemblMetazoa" id="AAEL027560-PA"/>
    </source>
</evidence>
<feature type="compositionally biased region" description="Low complexity" evidence="1">
    <location>
        <begin position="64"/>
        <end position="81"/>
    </location>
</feature>
<protein>
    <submittedName>
        <fullName evidence="2">Uncharacterized protein</fullName>
    </submittedName>
</protein>
<accession>A0A6I8U8B2</accession>
<sequence length="392" mass="41697">MVATKMVPTNKRRGGFNNGMPGRPRFKPGGPKAMNARNMGAMFNANQLGDNPGFVDFNDDVQIPSTSATPANTTTPAANNGTGKGPARKAANPNHKRVNVKNGAGMRRMPPGGMGGHWGPPMPPMPPMFPMGGGRRNGPPPPPPPHFRMPPMGMRGMRGGPMMPPPPPNGRFGGPPMGPMGMIPRPMPPMPPMRGPMMNPMGRMMPPPMRGPQMRRNPNGKLSPGRLGKGPKGTVPRGPPVNGKVVKTIGKKIKPKVPAKPKEEYPLDKPWVTEEIKAEHDKKVELAERLKGNKDDALFAQFKEQRDKFVKMYDAARLEFIGKHPEQDVEKILTESVAANKAKANNESQKSNDAVSTDTPAATKSSTTTSATATASSTDSAAGAAKSAASSA</sequence>
<feature type="compositionally biased region" description="Polar residues" evidence="1">
    <location>
        <begin position="343"/>
        <end position="355"/>
    </location>
</feature>
<reference evidence="2" key="2">
    <citation type="submission" date="2020-05" db="UniProtKB">
        <authorList>
            <consortium name="EnsemblMetazoa"/>
        </authorList>
    </citation>
    <scope>IDENTIFICATION</scope>
    <source>
        <strain evidence="2">LVP_AGWG</strain>
    </source>
</reference>
<organism evidence="2 3">
    <name type="scientific">Aedes aegypti</name>
    <name type="common">Yellowfever mosquito</name>
    <name type="synonym">Culex aegypti</name>
    <dbReference type="NCBI Taxonomy" id="7159"/>
    <lineage>
        <taxon>Eukaryota</taxon>
        <taxon>Metazoa</taxon>
        <taxon>Ecdysozoa</taxon>
        <taxon>Arthropoda</taxon>
        <taxon>Hexapoda</taxon>
        <taxon>Insecta</taxon>
        <taxon>Pterygota</taxon>
        <taxon>Neoptera</taxon>
        <taxon>Endopterygota</taxon>
        <taxon>Diptera</taxon>
        <taxon>Nematocera</taxon>
        <taxon>Culicoidea</taxon>
        <taxon>Culicidae</taxon>
        <taxon>Culicinae</taxon>
        <taxon>Aedini</taxon>
        <taxon>Aedes</taxon>
        <taxon>Stegomyia</taxon>
    </lineage>
</organism>
<feature type="compositionally biased region" description="Low complexity" evidence="1">
    <location>
        <begin position="356"/>
        <end position="392"/>
    </location>
</feature>
<dbReference type="Proteomes" id="UP000008820">
    <property type="component" value="Chromosome 3"/>
</dbReference>
<dbReference type="EnsemblMetazoa" id="AAEL027560-RA">
    <property type="protein sequence ID" value="AAEL027560-PA"/>
    <property type="gene ID" value="AAEL027560"/>
</dbReference>
<dbReference type="AlphaFoldDB" id="A0A6I8U8B2"/>
<reference evidence="2 3" key="1">
    <citation type="submission" date="2017-06" db="EMBL/GenBank/DDBJ databases">
        <title>Aedes aegypti genome working group (AGWG) sequencing and assembly.</title>
        <authorList>
            <consortium name="Aedes aegypti Genome Working Group (AGWG)"/>
            <person name="Matthews B.J."/>
        </authorList>
    </citation>
    <scope>NUCLEOTIDE SEQUENCE [LARGE SCALE GENOMIC DNA]</scope>
    <source>
        <strain evidence="2 3">LVP_AGWG</strain>
    </source>
</reference>
<name>A0A6I8U8B2_AEDAE</name>
<proteinExistence type="predicted"/>
<feature type="region of interest" description="Disordered" evidence="1">
    <location>
        <begin position="63"/>
        <end position="108"/>
    </location>
</feature>
<feature type="region of interest" description="Disordered" evidence="1">
    <location>
        <begin position="217"/>
        <end position="245"/>
    </location>
</feature>